<comment type="subcellular location">
    <subcellularLocation>
        <location evidence="5">Endoplasmic reticulum membrane</location>
        <topology evidence="5">Multi-pass membrane protein</topology>
    </subcellularLocation>
    <subcellularLocation>
        <location evidence="1">Membrane</location>
        <topology evidence="1">Multi-pass membrane protein</topology>
    </subcellularLocation>
</comment>
<evidence type="ECO:0000256" key="4">
    <source>
        <dbReference type="ARBA" id="ARBA00023136"/>
    </source>
</evidence>
<accession>A0ABP1DS21</accession>
<feature type="chain" id="PRO_5045200620" description="Protein-S-isoprenylcysteine O-methyltransferase" evidence="6">
    <location>
        <begin position="23"/>
        <end position="240"/>
    </location>
</feature>
<evidence type="ECO:0000256" key="6">
    <source>
        <dbReference type="SAM" id="SignalP"/>
    </source>
</evidence>
<proteinExistence type="inferred from homology"/>
<comment type="caution">
    <text evidence="5">Lacks conserved residue(s) required for the propagation of feature annotation.</text>
</comment>
<keyword evidence="5" id="KW-0489">Methyltransferase</keyword>
<dbReference type="Proteomes" id="UP001497453">
    <property type="component" value="Chromosome 6"/>
</dbReference>
<feature type="transmembrane region" description="Helical" evidence="5">
    <location>
        <begin position="189"/>
        <end position="207"/>
    </location>
</feature>
<comment type="catalytic activity">
    <reaction evidence="5">
        <text>[protein]-C-terminal S-[(2E,6E)-farnesyl]-L-cysteine + S-adenosyl-L-methionine = [protein]-C-terminal S-[(2E,6E)-farnesyl]-L-cysteine methyl ester + S-adenosyl-L-homocysteine</text>
        <dbReference type="Rhea" id="RHEA:21672"/>
        <dbReference type="Rhea" id="RHEA-COMP:12125"/>
        <dbReference type="Rhea" id="RHEA-COMP:12126"/>
        <dbReference type="ChEBI" id="CHEBI:57856"/>
        <dbReference type="ChEBI" id="CHEBI:59789"/>
        <dbReference type="ChEBI" id="CHEBI:90510"/>
        <dbReference type="ChEBI" id="CHEBI:90511"/>
        <dbReference type="EC" id="2.1.1.100"/>
    </reaction>
</comment>
<evidence type="ECO:0000256" key="2">
    <source>
        <dbReference type="ARBA" id="ARBA00022692"/>
    </source>
</evidence>
<dbReference type="InterPro" id="IPR007269">
    <property type="entry name" value="ICMT_MeTrfase"/>
</dbReference>
<protein>
    <recommendedName>
        <fullName evidence="5">Protein-S-isoprenylcysteine O-methyltransferase</fullName>
        <ecNumber evidence="5">2.1.1.100</ecNumber>
    </recommendedName>
</protein>
<evidence type="ECO:0000256" key="3">
    <source>
        <dbReference type="ARBA" id="ARBA00022989"/>
    </source>
</evidence>
<sequence length="240" mass="27352">MASLWRIPLLLASTRCVQISLSSPNPPAKADERRKFVNTTSSKQRGIQLKDVLPLITKFYKALMIAINLIEVVVIVASNLPFSRIQHNIFVGIQTDHVRITLSFLLGFLLVISGTMLRIFCYRILGPNFTFELTLRPDHDLITSGPYSVVRHPSYTGGLIFMTGLSVCQMGEGSWWKESGLQELVPGRLFWMVWVGVVAVVEAFLVYRTTVEDEALKGHFGEKWERWAKTTRYRLLPYVY</sequence>
<dbReference type="Gene3D" id="1.20.120.1630">
    <property type="match status" value="1"/>
</dbReference>
<dbReference type="PANTHER" id="PTHR43847">
    <property type="entry name" value="BLL3993 PROTEIN"/>
    <property type="match status" value="1"/>
</dbReference>
<evidence type="ECO:0000313" key="7">
    <source>
        <dbReference type="EMBL" id="CAL1710560.1"/>
    </source>
</evidence>
<keyword evidence="2 5" id="KW-0812">Transmembrane</keyword>
<dbReference type="PANTHER" id="PTHR43847:SF1">
    <property type="entry name" value="BLL3993 PROTEIN"/>
    <property type="match status" value="1"/>
</dbReference>
<evidence type="ECO:0000256" key="5">
    <source>
        <dbReference type="RuleBase" id="RU362022"/>
    </source>
</evidence>
<reference evidence="8" key="1">
    <citation type="submission" date="2024-04" db="EMBL/GenBank/DDBJ databases">
        <authorList>
            <person name="Shaw F."/>
            <person name="Minotto A."/>
        </authorList>
    </citation>
    <scope>NUCLEOTIDE SEQUENCE [LARGE SCALE GENOMIC DNA]</scope>
</reference>
<gene>
    <name evidence="7" type="ORF">GFSPODELE1_LOCUS7887</name>
</gene>
<evidence type="ECO:0000313" key="8">
    <source>
        <dbReference type="Proteomes" id="UP001497453"/>
    </source>
</evidence>
<keyword evidence="4 5" id="KW-0472">Membrane</keyword>
<keyword evidence="5" id="KW-0256">Endoplasmic reticulum</keyword>
<keyword evidence="5" id="KW-0949">S-adenosyl-L-methionine</keyword>
<keyword evidence="8" id="KW-1185">Reference proteome</keyword>
<dbReference type="InterPro" id="IPR052527">
    <property type="entry name" value="Metal_cation-efflux_comp"/>
</dbReference>
<keyword evidence="6" id="KW-0732">Signal</keyword>
<name>A0ABP1DS21_9APHY</name>
<keyword evidence="5" id="KW-0808">Transferase</keyword>
<dbReference type="Pfam" id="PF04140">
    <property type="entry name" value="ICMT"/>
    <property type="match status" value="1"/>
</dbReference>
<keyword evidence="3 5" id="KW-1133">Transmembrane helix</keyword>
<evidence type="ECO:0000256" key="1">
    <source>
        <dbReference type="ARBA" id="ARBA00004141"/>
    </source>
</evidence>
<feature type="transmembrane region" description="Helical" evidence="5">
    <location>
        <begin position="59"/>
        <end position="82"/>
    </location>
</feature>
<dbReference type="EC" id="2.1.1.100" evidence="5"/>
<dbReference type="EMBL" id="OZ037949">
    <property type="protein sequence ID" value="CAL1710560.1"/>
    <property type="molecule type" value="Genomic_DNA"/>
</dbReference>
<feature type="signal peptide" evidence="6">
    <location>
        <begin position="1"/>
        <end position="22"/>
    </location>
</feature>
<comment type="similarity">
    <text evidence="5">Belongs to the class VI-like SAM-binding methyltransferase superfamily. Isoprenylcysteine carboxyl methyltransferase family.</text>
</comment>
<feature type="transmembrane region" description="Helical" evidence="5">
    <location>
        <begin position="102"/>
        <end position="125"/>
    </location>
</feature>
<organism evidence="7 8">
    <name type="scientific">Somion occarium</name>
    <dbReference type="NCBI Taxonomy" id="3059160"/>
    <lineage>
        <taxon>Eukaryota</taxon>
        <taxon>Fungi</taxon>
        <taxon>Dikarya</taxon>
        <taxon>Basidiomycota</taxon>
        <taxon>Agaricomycotina</taxon>
        <taxon>Agaricomycetes</taxon>
        <taxon>Polyporales</taxon>
        <taxon>Cerrenaceae</taxon>
        <taxon>Somion</taxon>
    </lineage>
</organism>